<dbReference type="EC" id="2.4.1.250" evidence="4"/>
<evidence type="ECO:0000259" key="2">
    <source>
        <dbReference type="Pfam" id="PF00534"/>
    </source>
</evidence>
<dbReference type="Pfam" id="PF13439">
    <property type="entry name" value="Glyco_transf_4"/>
    <property type="match status" value="1"/>
</dbReference>
<feature type="domain" description="Glycosyltransferase subfamily 4-like N-terminal" evidence="3">
    <location>
        <begin position="19"/>
        <end position="171"/>
    </location>
</feature>
<feature type="domain" description="Glycosyl transferase family 1" evidence="2">
    <location>
        <begin position="179"/>
        <end position="340"/>
    </location>
</feature>
<dbReference type="InterPro" id="IPR028098">
    <property type="entry name" value="Glyco_trans_4-like_N"/>
</dbReference>
<dbReference type="GO" id="GO:0102710">
    <property type="term" value="F:D-inositol-3-phosphate glycosyltransferase activity"/>
    <property type="evidence" value="ECO:0007669"/>
    <property type="project" value="UniProtKB-EC"/>
</dbReference>
<sequence length="369" mass="42586">MEKKKICIISLGVFPDHKDGAAKLIRGLFDSLKARGHEVTMLTGQWEDGFSDPNIIAFKIPKSRLFWVPSFYRKVRKYLKNNHFDIIHTNGSRGYLPLTFSKQKFITSIHDLGPFEADFVKIPVLKWLERRNAQKSESILTISNIIKEGIVEFMGVAEDKITTVYCGYDTEFHPRMDERDKIRANLNISGPTIYYVGRIAFYKGVDHIIEAFKEAKKEIKDLNLVIGGKPTLKMRPIYEQWKQKYPEVHFIGIVKEEDMASYYSMADVFVTYSYAAEGFGITPIEAIACGTPVICSTMPAYQEILQDNAIFVERQRPDLLAKAFVNFFQTPDKSQEMLVKASEYIKKYTWDAVTDRVENVYQDYLQKNK</sequence>
<dbReference type="CDD" id="cd03801">
    <property type="entry name" value="GT4_PimA-like"/>
    <property type="match status" value="1"/>
</dbReference>
<keyword evidence="5" id="KW-1185">Reference proteome</keyword>
<name>A0ABY6HWR9_9ARCH</name>
<evidence type="ECO:0000313" key="5">
    <source>
        <dbReference type="Proteomes" id="UP001208689"/>
    </source>
</evidence>
<evidence type="ECO:0000256" key="1">
    <source>
        <dbReference type="ARBA" id="ARBA00022679"/>
    </source>
</evidence>
<gene>
    <name evidence="4" type="ORF">NEF87_004240</name>
</gene>
<dbReference type="Proteomes" id="UP001208689">
    <property type="component" value="Chromosome"/>
</dbReference>
<dbReference type="PANTHER" id="PTHR46401:SF2">
    <property type="entry name" value="GLYCOSYLTRANSFERASE WBBK-RELATED"/>
    <property type="match status" value="1"/>
</dbReference>
<dbReference type="Gene3D" id="3.40.50.2000">
    <property type="entry name" value="Glycogen Phosphorylase B"/>
    <property type="match status" value="2"/>
</dbReference>
<reference evidence="4" key="1">
    <citation type="submission" date="2022-09" db="EMBL/GenBank/DDBJ databases">
        <title>Actin cytoskeleton and complex cell architecture in an #Asgard archaeon.</title>
        <authorList>
            <person name="Ponce Toledo R.I."/>
            <person name="Schleper C."/>
            <person name="Rodrigues Oliveira T."/>
            <person name="Wollweber F."/>
            <person name="Xu J."/>
            <person name="Rittmann S."/>
            <person name="Klingl A."/>
            <person name="Pilhofer M."/>
        </authorList>
    </citation>
    <scope>NUCLEOTIDE SEQUENCE</scope>
    <source>
        <strain evidence="4">B-35</strain>
    </source>
</reference>
<keyword evidence="1 4" id="KW-0808">Transferase</keyword>
<organism evidence="4 5">
    <name type="scientific">Candidatus Lokiarchaeum ossiferum</name>
    <dbReference type="NCBI Taxonomy" id="2951803"/>
    <lineage>
        <taxon>Archaea</taxon>
        <taxon>Promethearchaeati</taxon>
        <taxon>Promethearchaeota</taxon>
        <taxon>Promethearchaeia</taxon>
        <taxon>Promethearchaeales</taxon>
        <taxon>Promethearchaeaceae</taxon>
        <taxon>Candidatus Lokiarchaeum</taxon>
    </lineage>
</organism>
<dbReference type="EMBL" id="CP104013">
    <property type="protein sequence ID" value="UYP47955.1"/>
    <property type="molecule type" value="Genomic_DNA"/>
</dbReference>
<protein>
    <submittedName>
        <fullName evidence="4">D-inositol-3-phosphate glycosyltransferase</fullName>
        <ecNumber evidence="4">2.4.1.250</ecNumber>
    </submittedName>
</protein>
<accession>A0ABY6HWR9</accession>
<dbReference type="PANTHER" id="PTHR46401">
    <property type="entry name" value="GLYCOSYLTRANSFERASE WBBK-RELATED"/>
    <property type="match status" value="1"/>
</dbReference>
<proteinExistence type="predicted"/>
<keyword evidence="4" id="KW-0328">Glycosyltransferase</keyword>
<dbReference type="SUPFAM" id="SSF53756">
    <property type="entry name" value="UDP-Glycosyltransferase/glycogen phosphorylase"/>
    <property type="match status" value="1"/>
</dbReference>
<evidence type="ECO:0000259" key="3">
    <source>
        <dbReference type="Pfam" id="PF13439"/>
    </source>
</evidence>
<dbReference type="Pfam" id="PF00534">
    <property type="entry name" value="Glycos_transf_1"/>
    <property type="match status" value="1"/>
</dbReference>
<dbReference type="InterPro" id="IPR001296">
    <property type="entry name" value="Glyco_trans_1"/>
</dbReference>
<evidence type="ECO:0000313" key="4">
    <source>
        <dbReference type="EMBL" id="UYP47955.1"/>
    </source>
</evidence>